<keyword evidence="8" id="KW-1015">Disulfide bond</keyword>
<evidence type="ECO:0000256" key="10">
    <source>
        <dbReference type="ARBA" id="ARBA00049187"/>
    </source>
</evidence>
<dbReference type="SUPFAM" id="SSF51905">
    <property type="entry name" value="FAD/NAD(P)-binding domain"/>
    <property type="match status" value="1"/>
</dbReference>
<dbReference type="EC" id="1.8.1.4" evidence="2 14"/>
<feature type="binding site" evidence="12">
    <location>
        <position position="52"/>
    </location>
    <ligand>
        <name>FAD</name>
        <dbReference type="ChEBI" id="CHEBI:57692"/>
    </ligand>
</feature>
<dbReference type="InterPro" id="IPR016156">
    <property type="entry name" value="FAD/NAD-linked_Rdtase_dimer_sf"/>
</dbReference>
<dbReference type="InterPro" id="IPR036188">
    <property type="entry name" value="FAD/NAD-bd_sf"/>
</dbReference>
<comment type="similarity">
    <text evidence="1 14">Belongs to the class-I pyridine nucleotide-disulfide oxidoreductase family.</text>
</comment>
<evidence type="ECO:0000256" key="12">
    <source>
        <dbReference type="PIRSR" id="PIRSR000350-3"/>
    </source>
</evidence>
<feature type="binding site" evidence="12">
    <location>
        <begin position="144"/>
        <end position="146"/>
    </location>
    <ligand>
        <name>FAD</name>
        <dbReference type="ChEBI" id="CHEBI:57692"/>
    </ligand>
</feature>
<evidence type="ECO:0000256" key="6">
    <source>
        <dbReference type="ARBA" id="ARBA00023002"/>
    </source>
</evidence>
<dbReference type="SUPFAM" id="SSF55424">
    <property type="entry name" value="FAD/NAD-linked reductases, dimerisation (C-terminal) domain"/>
    <property type="match status" value="1"/>
</dbReference>
<feature type="binding site" evidence="12">
    <location>
        <position position="115"/>
    </location>
    <ligand>
        <name>FAD</name>
        <dbReference type="ChEBI" id="CHEBI:57692"/>
    </ligand>
</feature>
<keyword evidence="18" id="KW-1185">Reference proteome</keyword>
<dbReference type="InterPro" id="IPR023753">
    <property type="entry name" value="FAD/NAD-binding_dom"/>
</dbReference>
<accession>A0A1C3RIX4</accession>
<evidence type="ECO:0000256" key="1">
    <source>
        <dbReference type="ARBA" id="ARBA00007532"/>
    </source>
</evidence>
<dbReference type="PROSITE" id="PS00076">
    <property type="entry name" value="PYRIDINE_REDOX_1"/>
    <property type="match status" value="1"/>
</dbReference>
<reference evidence="17 18" key="1">
    <citation type="submission" date="2016-07" db="EMBL/GenBank/DDBJ databases">
        <authorList>
            <person name="Lefevre C.T."/>
        </authorList>
    </citation>
    <scope>NUCLEOTIDE SEQUENCE [LARGE SCALE GENOMIC DNA]</scope>
    <source>
        <strain evidence="17">PR1</strain>
    </source>
</reference>
<feature type="binding site" evidence="12">
    <location>
        <position position="204"/>
    </location>
    <ligand>
        <name>NAD(+)</name>
        <dbReference type="ChEBI" id="CHEBI:57540"/>
    </ligand>
</feature>
<comment type="miscellaneous">
    <text evidence="14">The active site is a redox-active disulfide bond.</text>
</comment>
<evidence type="ECO:0000256" key="14">
    <source>
        <dbReference type="RuleBase" id="RU003692"/>
    </source>
</evidence>
<feature type="binding site" evidence="12">
    <location>
        <position position="273"/>
    </location>
    <ligand>
        <name>NAD(+)</name>
        <dbReference type="ChEBI" id="CHEBI:57540"/>
    </ligand>
</feature>
<evidence type="ECO:0000256" key="7">
    <source>
        <dbReference type="ARBA" id="ARBA00023027"/>
    </source>
</evidence>
<dbReference type="Gene3D" id="3.30.390.30">
    <property type="match status" value="1"/>
</dbReference>
<feature type="domain" description="Pyridine nucleotide-disulphide oxidoreductase dimerisation" evidence="15">
    <location>
        <begin position="348"/>
        <end position="457"/>
    </location>
</feature>
<evidence type="ECO:0000313" key="18">
    <source>
        <dbReference type="Proteomes" id="UP000231658"/>
    </source>
</evidence>
<keyword evidence="5 12" id="KW-0274">FAD</keyword>
<sequence>MSDNFDVVVIGGGPGGYVCAIRAAQLGLKAAIVEKRGTLGGTCLNVGCIPAKALLQSTHLYEMAAHEMADHGIKVTPKLDLPKMLERKDAVVKQLTSGVEFLMKKNKVKYFVGEGKVTGADEVTVSLNDGGSEVIKAENVVIATGSDVASLPFLEIDEKVMVSSTGGMELPKVPKKLAVIGGGVIGLELGSVWNRLGAEVTVIEFLDGILPGMDGEVRKTAQKLLAKQGINFKLATKVTAAKKTKSSVTLTMEPAAGGDAEELKADICLVSIGRRPYTDNLGLAEAGVEMDERGFVKADHDLQTNVAGIFAIGDVIGGLMLAHKAEEEGIAVAEMLAGQSGHVNYDVIPGIVYTHPEIAGVGKTEEQLKEEGIAYKKGKFPFTANGRALANGDSEGFVKILSDKTTDRVLGCHIVGPQGGDLIQEVVQAMEFGGSAEDIARTCHGHPGLPEAVKEAALAVDKRAIHA</sequence>
<dbReference type="Pfam" id="PF07992">
    <property type="entry name" value="Pyr_redox_2"/>
    <property type="match status" value="1"/>
</dbReference>
<dbReference type="InterPro" id="IPR004099">
    <property type="entry name" value="Pyr_nucl-diS_OxRdtase_dimer"/>
</dbReference>
<evidence type="ECO:0000256" key="9">
    <source>
        <dbReference type="ARBA" id="ARBA00023284"/>
    </source>
</evidence>
<organism evidence="17 18">
    <name type="scientific">Candidatus Terasakiella magnetica</name>
    <dbReference type="NCBI Taxonomy" id="1867952"/>
    <lineage>
        <taxon>Bacteria</taxon>
        <taxon>Pseudomonadati</taxon>
        <taxon>Pseudomonadota</taxon>
        <taxon>Alphaproteobacteria</taxon>
        <taxon>Rhodospirillales</taxon>
        <taxon>Terasakiellaceae</taxon>
        <taxon>Terasakiella</taxon>
    </lineage>
</organism>
<comment type="cofactor">
    <cofactor evidence="12 14">
        <name>FAD</name>
        <dbReference type="ChEBI" id="CHEBI:57692"/>
    </cofactor>
    <text evidence="12 14">Binds 1 FAD per subunit.</text>
</comment>
<dbReference type="InterPro" id="IPR006258">
    <property type="entry name" value="Lipoamide_DH"/>
</dbReference>
<dbReference type="PANTHER" id="PTHR22912:SF151">
    <property type="entry name" value="DIHYDROLIPOYL DEHYDROGENASE, MITOCHONDRIAL"/>
    <property type="match status" value="1"/>
</dbReference>
<keyword evidence="12" id="KW-0547">Nucleotide-binding</keyword>
<feature type="binding site" evidence="12">
    <location>
        <begin position="320"/>
        <end position="323"/>
    </location>
    <ligand>
        <name>FAD</name>
        <dbReference type="ChEBI" id="CHEBI:57692"/>
    </ligand>
</feature>
<feature type="domain" description="FAD/NAD(P)-binding" evidence="16">
    <location>
        <begin position="5"/>
        <end position="329"/>
    </location>
</feature>
<protein>
    <recommendedName>
        <fullName evidence="3 14">Dihydrolipoyl dehydrogenase</fullName>
        <ecNumber evidence="2 14">1.8.1.4</ecNumber>
    </recommendedName>
</protein>
<dbReference type="AlphaFoldDB" id="A0A1C3RIX4"/>
<dbReference type="GO" id="GO:0004148">
    <property type="term" value="F:dihydrolipoyl dehydrogenase (NADH) activity"/>
    <property type="evidence" value="ECO:0007669"/>
    <property type="project" value="UniProtKB-EC"/>
</dbReference>
<feature type="active site" description="Proton acceptor" evidence="11">
    <location>
        <position position="446"/>
    </location>
</feature>
<dbReference type="Proteomes" id="UP000231658">
    <property type="component" value="Unassembled WGS sequence"/>
</dbReference>
<evidence type="ECO:0000256" key="11">
    <source>
        <dbReference type="PIRSR" id="PIRSR000350-2"/>
    </source>
</evidence>
<proteinExistence type="inferred from homology"/>
<keyword evidence="6 14" id="KW-0560">Oxidoreductase</keyword>
<evidence type="ECO:0000259" key="15">
    <source>
        <dbReference type="Pfam" id="PF02852"/>
    </source>
</evidence>
<dbReference type="PANTHER" id="PTHR22912">
    <property type="entry name" value="DISULFIDE OXIDOREDUCTASE"/>
    <property type="match status" value="1"/>
</dbReference>
<evidence type="ECO:0000256" key="8">
    <source>
        <dbReference type="ARBA" id="ARBA00023157"/>
    </source>
</evidence>
<keyword evidence="9 14" id="KW-0676">Redox-active center</keyword>
<feature type="binding site" evidence="12">
    <location>
        <position position="314"/>
    </location>
    <ligand>
        <name>FAD</name>
        <dbReference type="ChEBI" id="CHEBI:57692"/>
    </ligand>
</feature>
<gene>
    <name evidence="17" type="primary">lpd</name>
    <name evidence="17" type="ORF">MTBPR1_40233</name>
</gene>
<dbReference type="EMBL" id="FLYE01000034">
    <property type="protein sequence ID" value="SCA57210.1"/>
    <property type="molecule type" value="Genomic_DNA"/>
</dbReference>
<dbReference type="PIRSF" id="PIRSF000350">
    <property type="entry name" value="Mercury_reductase_MerA"/>
    <property type="match status" value="1"/>
</dbReference>
<dbReference type="InterPro" id="IPR050151">
    <property type="entry name" value="Class-I_Pyr_Nuc-Dis_Oxidored"/>
</dbReference>
<evidence type="ECO:0000256" key="13">
    <source>
        <dbReference type="PIRSR" id="PIRSR000350-4"/>
    </source>
</evidence>
<dbReference type="RefSeq" id="WP_069189245.1">
    <property type="nucleotide sequence ID" value="NZ_FLYE01000034.1"/>
</dbReference>
<evidence type="ECO:0000256" key="2">
    <source>
        <dbReference type="ARBA" id="ARBA00012608"/>
    </source>
</evidence>
<keyword evidence="7 12" id="KW-0520">NAD</keyword>
<comment type="catalytic activity">
    <reaction evidence="10 14">
        <text>N(6)-[(R)-dihydrolipoyl]-L-lysyl-[protein] + NAD(+) = N(6)-[(R)-lipoyl]-L-lysyl-[protein] + NADH + H(+)</text>
        <dbReference type="Rhea" id="RHEA:15045"/>
        <dbReference type="Rhea" id="RHEA-COMP:10474"/>
        <dbReference type="Rhea" id="RHEA-COMP:10475"/>
        <dbReference type="ChEBI" id="CHEBI:15378"/>
        <dbReference type="ChEBI" id="CHEBI:57540"/>
        <dbReference type="ChEBI" id="CHEBI:57945"/>
        <dbReference type="ChEBI" id="CHEBI:83099"/>
        <dbReference type="ChEBI" id="CHEBI:83100"/>
        <dbReference type="EC" id="1.8.1.4"/>
    </reaction>
</comment>
<dbReference type="PRINTS" id="PR00411">
    <property type="entry name" value="PNDRDTASEI"/>
</dbReference>
<evidence type="ECO:0000256" key="3">
    <source>
        <dbReference type="ARBA" id="ARBA00016961"/>
    </source>
</evidence>
<dbReference type="GO" id="GO:0006103">
    <property type="term" value="P:2-oxoglutarate metabolic process"/>
    <property type="evidence" value="ECO:0007669"/>
    <property type="project" value="TreeGrafter"/>
</dbReference>
<keyword evidence="4 14" id="KW-0285">Flavoprotein</keyword>
<evidence type="ECO:0000256" key="5">
    <source>
        <dbReference type="ARBA" id="ARBA00022827"/>
    </source>
</evidence>
<evidence type="ECO:0000256" key="4">
    <source>
        <dbReference type="ARBA" id="ARBA00022630"/>
    </source>
</evidence>
<dbReference type="Pfam" id="PF02852">
    <property type="entry name" value="Pyr_redox_dim"/>
    <property type="match status" value="1"/>
</dbReference>
<dbReference type="GO" id="GO:0005737">
    <property type="term" value="C:cytoplasm"/>
    <property type="evidence" value="ECO:0007669"/>
    <property type="project" value="UniProtKB-ARBA"/>
</dbReference>
<dbReference type="Gene3D" id="3.50.50.60">
    <property type="entry name" value="FAD/NAD(P)-binding domain"/>
    <property type="match status" value="2"/>
</dbReference>
<feature type="disulfide bond" description="Redox-active" evidence="13">
    <location>
        <begin position="43"/>
        <end position="48"/>
    </location>
</feature>
<evidence type="ECO:0000313" key="17">
    <source>
        <dbReference type="EMBL" id="SCA57210.1"/>
    </source>
</evidence>
<dbReference type="OrthoDB" id="9761158at2"/>
<dbReference type="InterPro" id="IPR012999">
    <property type="entry name" value="Pyr_OxRdtase_I_AS"/>
</dbReference>
<name>A0A1C3RIX4_9PROT</name>
<dbReference type="FunFam" id="3.30.390.30:FF:000001">
    <property type="entry name" value="Dihydrolipoyl dehydrogenase"/>
    <property type="match status" value="1"/>
</dbReference>
<dbReference type="STRING" id="1867952.MTBPR1_40233"/>
<evidence type="ECO:0000259" key="16">
    <source>
        <dbReference type="Pfam" id="PF07992"/>
    </source>
</evidence>
<dbReference type="GO" id="GO:0050660">
    <property type="term" value="F:flavin adenine dinucleotide binding"/>
    <property type="evidence" value="ECO:0007669"/>
    <property type="project" value="InterPro"/>
</dbReference>
<dbReference type="InterPro" id="IPR001100">
    <property type="entry name" value="Pyr_nuc-diS_OxRdtase"/>
</dbReference>
<dbReference type="PRINTS" id="PR00368">
    <property type="entry name" value="FADPNR"/>
</dbReference>
<feature type="binding site" evidence="12">
    <location>
        <begin position="181"/>
        <end position="188"/>
    </location>
    <ligand>
        <name>NAD(+)</name>
        <dbReference type="ChEBI" id="CHEBI:57540"/>
    </ligand>
</feature>
<dbReference type="NCBIfam" id="TIGR01350">
    <property type="entry name" value="lipoamide_DH"/>
    <property type="match status" value="1"/>
</dbReference>
<dbReference type="FunFam" id="3.50.50.60:FF:000001">
    <property type="entry name" value="Dihydrolipoyl dehydrogenase, mitochondrial"/>
    <property type="match status" value="1"/>
</dbReference>